<dbReference type="AlphaFoldDB" id="A0A974HF86"/>
<dbReference type="Proteomes" id="UP000694892">
    <property type="component" value="Chromosome 6L"/>
</dbReference>
<evidence type="ECO:0000313" key="2">
    <source>
        <dbReference type="Proteomes" id="UP000694892"/>
    </source>
</evidence>
<gene>
    <name evidence="1" type="ORF">XELAEV_18030986mg</name>
</gene>
<proteinExistence type="predicted"/>
<accession>A0A974HF86</accession>
<name>A0A974HF86_XENLA</name>
<organism evidence="1 2">
    <name type="scientific">Xenopus laevis</name>
    <name type="common">African clawed frog</name>
    <dbReference type="NCBI Taxonomy" id="8355"/>
    <lineage>
        <taxon>Eukaryota</taxon>
        <taxon>Metazoa</taxon>
        <taxon>Chordata</taxon>
        <taxon>Craniata</taxon>
        <taxon>Vertebrata</taxon>
        <taxon>Euteleostomi</taxon>
        <taxon>Amphibia</taxon>
        <taxon>Batrachia</taxon>
        <taxon>Anura</taxon>
        <taxon>Pipoidea</taxon>
        <taxon>Pipidae</taxon>
        <taxon>Xenopodinae</taxon>
        <taxon>Xenopus</taxon>
        <taxon>Xenopus</taxon>
    </lineage>
</organism>
<reference evidence="2" key="1">
    <citation type="journal article" date="2016" name="Nature">
        <title>Genome evolution in the allotetraploid frog Xenopus laevis.</title>
        <authorList>
            <person name="Session A.M."/>
            <person name="Uno Y."/>
            <person name="Kwon T."/>
            <person name="Chapman J.A."/>
            <person name="Toyoda A."/>
            <person name="Takahashi S."/>
            <person name="Fukui A."/>
            <person name="Hikosaka A."/>
            <person name="Suzuki A."/>
            <person name="Kondo M."/>
            <person name="van Heeringen S.J."/>
            <person name="Quigley I."/>
            <person name="Heinz S."/>
            <person name="Ogino H."/>
            <person name="Ochi H."/>
            <person name="Hellsten U."/>
            <person name="Lyons J.B."/>
            <person name="Simakov O."/>
            <person name="Putnam N."/>
            <person name="Stites J."/>
            <person name="Kuroki Y."/>
            <person name="Tanaka T."/>
            <person name="Michiue T."/>
            <person name="Watanabe M."/>
            <person name="Bogdanovic O."/>
            <person name="Lister R."/>
            <person name="Georgiou G."/>
            <person name="Paranjpe S.S."/>
            <person name="van Kruijsbergen I."/>
            <person name="Shu S."/>
            <person name="Carlson J."/>
            <person name="Kinoshita T."/>
            <person name="Ohta Y."/>
            <person name="Mawaribuchi S."/>
            <person name="Jenkins J."/>
            <person name="Grimwood J."/>
            <person name="Schmutz J."/>
            <person name="Mitros T."/>
            <person name="Mozaffari S.V."/>
            <person name="Suzuki Y."/>
            <person name="Haramoto Y."/>
            <person name="Yamamoto T.S."/>
            <person name="Takagi C."/>
            <person name="Heald R."/>
            <person name="Miller K."/>
            <person name="Haudenschild C."/>
            <person name="Kitzman J."/>
            <person name="Nakayama T."/>
            <person name="Izutsu Y."/>
            <person name="Robert J."/>
            <person name="Fortriede J."/>
            <person name="Burns K."/>
            <person name="Lotay V."/>
            <person name="Karimi K."/>
            <person name="Yasuoka Y."/>
            <person name="Dichmann D.S."/>
            <person name="Flajnik M.F."/>
            <person name="Houston D.W."/>
            <person name="Shendure J."/>
            <person name="DuPasquier L."/>
            <person name="Vize P.D."/>
            <person name="Zorn A.M."/>
            <person name="Ito M."/>
            <person name="Marcotte E.M."/>
            <person name="Wallingford J.B."/>
            <person name="Ito Y."/>
            <person name="Asashima M."/>
            <person name="Ueno N."/>
            <person name="Matsuda Y."/>
            <person name="Veenstra G.J."/>
            <person name="Fujiyama A."/>
            <person name="Harland R.M."/>
            <person name="Taira M."/>
            <person name="Rokhsar D.S."/>
        </authorList>
    </citation>
    <scope>NUCLEOTIDE SEQUENCE [LARGE SCALE GENOMIC DNA]</scope>
    <source>
        <strain evidence="2">J</strain>
    </source>
</reference>
<evidence type="ECO:0000313" key="1">
    <source>
        <dbReference type="EMBL" id="OCT75797.1"/>
    </source>
</evidence>
<sequence>MGDPGHTDKSYQLTGLSKCSPTHNMVAGIYQGQTKPELETPDQPFSNLNELPLVSLGKLEIAELLCDRNYHTESMHFYLDSPHFYQY</sequence>
<dbReference type="EMBL" id="CM004476">
    <property type="protein sequence ID" value="OCT75797.1"/>
    <property type="molecule type" value="Genomic_DNA"/>
</dbReference>
<protein>
    <submittedName>
        <fullName evidence="1">Uncharacterized protein</fullName>
    </submittedName>
</protein>